<feature type="chain" id="PRO_5027821836" evidence="1">
    <location>
        <begin position="23"/>
        <end position="88"/>
    </location>
</feature>
<evidence type="ECO:0000256" key="1">
    <source>
        <dbReference type="SAM" id="SignalP"/>
    </source>
</evidence>
<dbReference type="RefSeq" id="XP_034118518.1">
    <property type="nucleotide sequence ID" value="XM_034262627.2"/>
</dbReference>
<reference evidence="3" key="1">
    <citation type="submission" date="2025-08" db="UniProtKB">
        <authorList>
            <consortium name="RefSeq"/>
        </authorList>
    </citation>
    <scope>IDENTIFICATION</scope>
    <source>
        <strain evidence="3">15112-1751.03</strain>
        <tissue evidence="3">Whole Adult</tissue>
    </source>
</reference>
<dbReference type="AlphaFoldDB" id="A0A6P8XYC2"/>
<protein>
    <submittedName>
        <fullName evidence="3">Uncharacterized protein LOC117577724</fullName>
    </submittedName>
</protein>
<evidence type="ECO:0000313" key="2">
    <source>
        <dbReference type="Proteomes" id="UP000515160"/>
    </source>
</evidence>
<organism evidence="2 3">
    <name type="scientific">Drosophila albomicans</name>
    <name type="common">Fruit fly</name>
    <dbReference type="NCBI Taxonomy" id="7291"/>
    <lineage>
        <taxon>Eukaryota</taxon>
        <taxon>Metazoa</taxon>
        <taxon>Ecdysozoa</taxon>
        <taxon>Arthropoda</taxon>
        <taxon>Hexapoda</taxon>
        <taxon>Insecta</taxon>
        <taxon>Pterygota</taxon>
        <taxon>Neoptera</taxon>
        <taxon>Endopterygota</taxon>
        <taxon>Diptera</taxon>
        <taxon>Brachycera</taxon>
        <taxon>Muscomorpha</taxon>
        <taxon>Ephydroidea</taxon>
        <taxon>Drosophilidae</taxon>
        <taxon>Drosophila</taxon>
    </lineage>
</organism>
<gene>
    <name evidence="3" type="primary">LOC117577724</name>
</gene>
<dbReference type="OrthoDB" id="7820877at2759"/>
<keyword evidence="2" id="KW-1185">Reference proteome</keyword>
<sequence>MTSHWICVTVALILCLCSWTWAAPSIEHWSKIDEMERTIKELATTVLAMNGAGAEGRAADGLGTEIGDGEINLDVLSNEAAAALAELT</sequence>
<keyword evidence="1" id="KW-0732">Signal</keyword>
<proteinExistence type="predicted"/>
<feature type="signal peptide" evidence="1">
    <location>
        <begin position="1"/>
        <end position="22"/>
    </location>
</feature>
<dbReference type="Proteomes" id="UP000515160">
    <property type="component" value="Chromosome X"/>
</dbReference>
<accession>A0A6P8XYC2</accession>
<dbReference type="GeneID" id="117577724"/>
<evidence type="ECO:0000313" key="3">
    <source>
        <dbReference type="RefSeq" id="XP_034118518.1"/>
    </source>
</evidence>
<name>A0A6P8XYC2_DROAB</name>